<organism evidence="1 2">
    <name type="scientific">Caerostris extrusa</name>
    <name type="common">Bark spider</name>
    <name type="synonym">Caerostris bankana</name>
    <dbReference type="NCBI Taxonomy" id="172846"/>
    <lineage>
        <taxon>Eukaryota</taxon>
        <taxon>Metazoa</taxon>
        <taxon>Ecdysozoa</taxon>
        <taxon>Arthropoda</taxon>
        <taxon>Chelicerata</taxon>
        <taxon>Arachnida</taxon>
        <taxon>Araneae</taxon>
        <taxon>Araneomorphae</taxon>
        <taxon>Entelegynae</taxon>
        <taxon>Araneoidea</taxon>
        <taxon>Araneidae</taxon>
        <taxon>Caerostris</taxon>
    </lineage>
</organism>
<gene>
    <name evidence="1" type="ORF">CEXT_456761</name>
</gene>
<dbReference type="AlphaFoldDB" id="A0AAV4W8U7"/>
<comment type="caution">
    <text evidence="1">The sequence shown here is derived from an EMBL/GenBank/DDBJ whole genome shotgun (WGS) entry which is preliminary data.</text>
</comment>
<protein>
    <recommendedName>
        <fullName evidence="3">Transposase</fullName>
    </recommendedName>
</protein>
<dbReference type="EMBL" id="BPLR01015760">
    <property type="protein sequence ID" value="GIY78470.1"/>
    <property type="molecule type" value="Genomic_DNA"/>
</dbReference>
<evidence type="ECO:0000313" key="2">
    <source>
        <dbReference type="Proteomes" id="UP001054945"/>
    </source>
</evidence>
<reference evidence="1 2" key="1">
    <citation type="submission" date="2021-06" db="EMBL/GenBank/DDBJ databases">
        <title>Caerostris extrusa draft genome.</title>
        <authorList>
            <person name="Kono N."/>
            <person name="Arakawa K."/>
        </authorList>
    </citation>
    <scope>NUCLEOTIDE SEQUENCE [LARGE SCALE GENOMIC DNA]</scope>
</reference>
<keyword evidence="2" id="KW-1185">Reference proteome</keyword>
<evidence type="ECO:0008006" key="3">
    <source>
        <dbReference type="Google" id="ProtNLM"/>
    </source>
</evidence>
<proteinExistence type="predicted"/>
<accession>A0AAV4W8U7</accession>
<evidence type="ECO:0000313" key="1">
    <source>
        <dbReference type="EMBL" id="GIY78470.1"/>
    </source>
</evidence>
<name>A0AAV4W8U7_CAEEX</name>
<dbReference type="Proteomes" id="UP001054945">
    <property type="component" value="Unassembled WGS sequence"/>
</dbReference>
<sequence>MYEYIIVHRYPHKSDFRQYMGHCCVSEKNLRKTSNGRIRCLSCRHLLDNVTCRCPVVVCRHVKWKTQNSKDTLNNKILTSNNWCAHWVMNAAQHKRVLGIIHSLIA</sequence>